<proteinExistence type="predicted"/>
<sequence length="995" mass="108801">MDEKAVSEFSLDRSSGDIVVDLEKNKPYPHHGERHRESVHYGHNNAPTLTMKHSPTTERLTRATSRREALRSDPSARTAAEFRTLSLHVTDTQRDLATLEFHTITSEEAEQRFSTSIKFGLDVEQSTRRLKANGLNQISKPPNNLWKKWLGYIFGGFGSLLILASILCFIAWKPLGEPNPAVANLALAIVLVVVASLQTFFNAWQDYTTGKVMSSIKEMLPAEVEILRNGERTSVEPKNLVLGDLVYVKLGNKVAADLRLVSASADLKFDKSILTGESKEIAGSVDATSENFLESHNVALQGSSCVGGSGLGIVIQTGDSTVFGRIAKLSTGDAPGLTTLQREILRFVIIIASCALTIAVIVIILWGAWLDKQHKGFITVPVLIIDVVSVMVAFIPEGLPASVTISLSVIANALAKNKVLCKSLMTVETLGSCTMVLSDKTGTLTQNKMTVTSVTALDVDLKHTGILVDEEAQKVKHIASIAGLCNAAAFERGTGPTPNGPPLIRGDATDIAILRFADAIKPVDEHHSDWKEVFRIDFNSKMKFTSNQVVPLSDALISRLSAKQRRLAAQGQRVILLTQKIVNRLDLPKGVDYASAEFAEFVNTECRESLIVVGLLGLVDPPKEDVPETIQILRGAYIRCFMVTGDFASTAVAIAEQCNMITDAEQVATIDALDRDVEPSAVTKYDPDHLNSSALSLVLTGNDVMKMNESQWEQACQYQEVVFARTTPEQKLRIVKEMQSRGNIVAVTGDGANDAAALKQADIGISVAGGSDIAIEAADLILLESFSSMVVGVEYGRLVFDNLKKTVLYLLPAGSFSELMPILLNVFLGLPQILSSLQMIIICVVTDVLPAISLCFEKPESGLLKRKPRNTKTDRLVDWKLLFQAYAVLGMLESLCACSMAFWYLQRRGVPFKHIVLAYGGWKGGLDNDFVAEQVNYAQSVYFFTLVGMQWGNLLATRTRRLSIFQHPFFGKAASANKWILPAMILSLAWAFFFS</sequence>
<reference evidence="1" key="1">
    <citation type="submission" date="2023-04" db="EMBL/GenBank/DDBJ databases">
        <title>Draft Genome sequencing of Naganishia species isolated from polar environments using Oxford Nanopore Technology.</title>
        <authorList>
            <person name="Leo P."/>
            <person name="Venkateswaran K."/>
        </authorList>
    </citation>
    <scope>NUCLEOTIDE SEQUENCE</scope>
    <source>
        <strain evidence="1">DBVPG 5303</strain>
    </source>
</reference>
<accession>A0ACC2XCE9</accession>
<organism evidence="1 2">
    <name type="scientific">Naganishia onofrii</name>
    <dbReference type="NCBI Taxonomy" id="1851511"/>
    <lineage>
        <taxon>Eukaryota</taxon>
        <taxon>Fungi</taxon>
        <taxon>Dikarya</taxon>
        <taxon>Basidiomycota</taxon>
        <taxon>Agaricomycotina</taxon>
        <taxon>Tremellomycetes</taxon>
        <taxon>Filobasidiales</taxon>
        <taxon>Filobasidiaceae</taxon>
        <taxon>Naganishia</taxon>
    </lineage>
</organism>
<name>A0ACC2XCE9_9TREE</name>
<comment type="caution">
    <text evidence="1">The sequence shown here is derived from an EMBL/GenBank/DDBJ whole genome shotgun (WGS) entry which is preliminary data.</text>
</comment>
<gene>
    <name evidence="1" type="ORF">QFC24_005047</name>
</gene>
<evidence type="ECO:0000313" key="1">
    <source>
        <dbReference type="EMBL" id="KAJ9121066.1"/>
    </source>
</evidence>
<dbReference type="Proteomes" id="UP001234202">
    <property type="component" value="Unassembled WGS sequence"/>
</dbReference>
<protein>
    <submittedName>
        <fullName evidence="1">Uncharacterized protein</fullName>
    </submittedName>
</protein>
<dbReference type="EMBL" id="JASBWV010000019">
    <property type="protein sequence ID" value="KAJ9121066.1"/>
    <property type="molecule type" value="Genomic_DNA"/>
</dbReference>
<evidence type="ECO:0000313" key="2">
    <source>
        <dbReference type="Proteomes" id="UP001234202"/>
    </source>
</evidence>
<keyword evidence="2" id="KW-1185">Reference proteome</keyword>